<dbReference type="Proteomes" id="UP000054270">
    <property type="component" value="Unassembled WGS sequence"/>
</dbReference>
<dbReference type="AlphaFoldDB" id="A0A0D2MCY7"/>
<reference evidence="3" key="1">
    <citation type="submission" date="2014-04" db="EMBL/GenBank/DDBJ databases">
        <title>Evolutionary Origins and Diversification of the Mycorrhizal Mutualists.</title>
        <authorList>
            <consortium name="DOE Joint Genome Institute"/>
            <consortium name="Mycorrhizal Genomics Consortium"/>
            <person name="Kohler A."/>
            <person name="Kuo A."/>
            <person name="Nagy L.G."/>
            <person name="Floudas D."/>
            <person name="Copeland A."/>
            <person name="Barry K.W."/>
            <person name="Cichocki N."/>
            <person name="Veneault-Fourrey C."/>
            <person name="LaButti K."/>
            <person name="Lindquist E.A."/>
            <person name="Lipzen A."/>
            <person name="Lundell T."/>
            <person name="Morin E."/>
            <person name="Murat C."/>
            <person name="Riley R."/>
            <person name="Ohm R."/>
            <person name="Sun H."/>
            <person name="Tunlid A."/>
            <person name="Henrissat B."/>
            <person name="Grigoriev I.V."/>
            <person name="Hibbett D.S."/>
            <person name="Martin F."/>
        </authorList>
    </citation>
    <scope>NUCLEOTIDE SEQUENCE [LARGE SCALE GENOMIC DNA]</scope>
    <source>
        <strain evidence="3">FD-334 SS-4</strain>
    </source>
</reference>
<evidence type="ECO:0000313" key="3">
    <source>
        <dbReference type="Proteomes" id="UP000054270"/>
    </source>
</evidence>
<evidence type="ECO:0000313" key="2">
    <source>
        <dbReference type="EMBL" id="KJA21378.1"/>
    </source>
</evidence>
<feature type="region of interest" description="Disordered" evidence="1">
    <location>
        <begin position="110"/>
        <end position="129"/>
    </location>
</feature>
<organism evidence="2 3">
    <name type="scientific">Hypholoma sublateritium (strain FD-334 SS-4)</name>
    <dbReference type="NCBI Taxonomy" id="945553"/>
    <lineage>
        <taxon>Eukaryota</taxon>
        <taxon>Fungi</taxon>
        <taxon>Dikarya</taxon>
        <taxon>Basidiomycota</taxon>
        <taxon>Agaricomycotina</taxon>
        <taxon>Agaricomycetes</taxon>
        <taxon>Agaricomycetidae</taxon>
        <taxon>Agaricales</taxon>
        <taxon>Agaricineae</taxon>
        <taxon>Strophariaceae</taxon>
        <taxon>Hypholoma</taxon>
    </lineage>
</organism>
<proteinExistence type="predicted"/>
<keyword evidence="3" id="KW-1185">Reference proteome</keyword>
<protein>
    <submittedName>
        <fullName evidence="2">Uncharacterized protein</fullName>
    </submittedName>
</protein>
<gene>
    <name evidence="2" type="ORF">HYPSUDRAFT_216323</name>
</gene>
<name>A0A0D2MCY7_HYPSF</name>
<sequence>MATTGKFAAAPVARARGAWRLIVWLRVYSIPGAGVVGSALSARAMAGSTGAGGASARASLSHPIKGEKTALCSFKRTPCIKKRPAPSRECGGHNRKETANTQLTRTTHPQHIIPHPTAGKLTGSKMAATRRVGKALRTACADKQEALRAAHTYGSSERLGASAEK</sequence>
<accession>A0A0D2MCY7</accession>
<dbReference type="EMBL" id="KN817558">
    <property type="protein sequence ID" value="KJA21378.1"/>
    <property type="molecule type" value="Genomic_DNA"/>
</dbReference>
<evidence type="ECO:0000256" key="1">
    <source>
        <dbReference type="SAM" id="MobiDB-lite"/>
    </source>
</evidence>